<dbReference type="Proteomes" id="UP000267096">
    <property type="component" value="Unassembled WGS sequence"/>
</dbReference>
<keyword evidence="4" id="KW-1185">Reference proteome</keyword>
<dbReference type="InterPro" id="IPR050700">
    <property type="entry name" value="YIM1/Zinc_Alcohol_DH_Fams"/>
</dbReference>
<dbReference type="OrthoDB" id="48317at2759"/>
<reference evidence="5" key="1">
    <citation type="submission" date="2017-02" db="UniProtKB">
        <authorList>
            <consortium name="WormBaseParasite"/>
        </authorList>
    </citation>
    <scope>IDENTIFICATION</scope>
</reference>
<evidence type="ECO:0000259" key="2">
    <source>
        <dbReference type="Pfam" id="PF08240"/>
    </source>
</evidence>
<evidence type="ECO:0000313" key="3">
    <source>
        <dbReference type="EMBL" id="VDK75307.1"/>
    </source>
</evidence>
<protein>
    <submittedName>
        <fullName evidence="5">Reticulon-4-interacting protein 1, mitochondrial (inferred by orthology to a human protein)</fullName>
    </submittedName>
</protein>
<dbReference type="WBParaSite" id="ASIM_0002085701-mRNA-1">
    <property type="protein sequence ID" value="ASIM_0002085701-mRNA-1"/>
    <property type="gene ID" value="ASIM_0002085701"/>
</dbReference>
<feature type="domain" description="Alcohol dehydrogenase-like N-terminal" evidence="2">
    <location>
        <begin position="51"/>
        <end position="150"/>
    </location>
</feature>
<organism evidence="5">
    <name type="scientific">Anisakis simplex</name>
    <name type="common">Herring worm</name>
    <dbReference type="NCBI Taxonomy" id="6269"/>
    <lineage>
        <taxon>Eukaryota</taxon>
        <taxon>Metazoa</taxon>
        <taxon>Ecdysozoa</taxon>
        <taxon>Nematoda</taxon>
        <taxon>Chromadorea</taxon>
        <taxon>Rhabditida</taxon>
        <taxon>Spirurina</taxon>
        <taxon>Ascaridomorpha</taxon>
        <taxon>Ascaridoidea</taxon>
        <taxon>Anisakidae</taxon>
        <taxon>Anisakis</taxon>
        <taxon>Anisakis simplex complex</taxon>
    </lineage>
</organism>
<accession>A0A0M3KIN8</accession>
<dbReference type="PANTHER" id="PTHR11695">
    <property type="entry name" value="ALCOHOL DEHYDROGENASE RELATED"/>
    <property type="match status" value="1"/>
</dbReference>
<evidence type="ECO:0000313" key="4">
    <source>
        <dbReference type="Proteomes" id="UP000267096"/>
    </source>
</evidence>
<dbReference type="AlphaFoldDB" id="A0A0M3KIN8"/>
<dbReference type="Gene3D" id="3.90.180.10">
    <property type="entry name" value="Medium-chain alcohol dehydrogenases, catalytic domain"/>
    <property type="match status" value="1"/>
</dbReference>
<dbReference type="InterPro" id="IPR011032">
    <property type="entry name" value="GroES-like_sf"/>
</dbReference>
<reference evidence="3 4" key="2">
    <citation type="submission" date="2018-11" db="EMBL/GenBank/DDBJ databases">
        <authorList>
            <consortium name="Pathogen Informatics"/>
        </authorList>
    </citation>
    <scope>NUCLEOTIDE SEQUENCE [LARGE SCALE GENOMIC DNA]</scope>
</reference>
<dbReference type="Gene3D" id="3.40.50.720">
    <property type="entry name" value="NAD(P)-binding Rossmann-like Domain"/>
    <property type="match status" value="1"/>
</dbReference>
<dbReference type="PANTHER" id="PTHR11695:SF294">
    <property type="entry name" value="RETICULON-4-INTERACTING PROTEIN 1, MITOCHONDRIAL"/>
    <property type="match status" value="1"/>
</dbReference>
<evidence type="ECO:0000313" key="5">
    <source>
        <dbReference type="WBParaSite" id="ASIM_0002085701-mRNA-1"/>
    </source>
</evidence>
<dbReference type="EMBL" id="UYRR01039034">
    <property type="protein sequence ID" value="VDK75307.1"/>
    <property type="molecule type" value="Genomic_DNA"/>
</dbReference>
<feature type="region of interest" description="Disordered" evidence="1">
    <location>
        <begin position="1"/>
        <end position="21"/>
    </location>
</feature>
<sequence length="214" mass="23570">MPSLNNLNKPNLVSPPPQQSATTSMNVWCVRDFGSPLVKQTMSIPEINNTDQVLIKVKASSVNPLDTEMVNGYGRRLLSVVKQLESCSTNAQSMLPLIAGRDCSGVVEYKGQQVTKFDIGDEVMGIVAPTWTGAHAEYVLSKESWCVKKPNNISHVQAAALPYVACTVWAALVSVSGFENVSSRHQFSIDSDFVYCNYSEKNRKEYISGRQLYA</sequence>
<feature type="compositionally biased region" description="Polar residues" evidence="1">
    <location>
        <begin position="1"/>
        <end position="11"/>
    </location>
</feature>
<name>A0A0M3KIN8_ANISI</name>
<evidence type="ECO:0000256" key="1">
    <source>
        <dbReference type="SAM" id="MobiDB-lite"/>
    </source>
</evidence>
<dbReference type="SUPFAM" id="SSF50129">
    <property type="entry name" value="GroES-like"/>
    <property type="match status" value="1"/>
</dbReference>
<dbReference type="InterPro" id="IPR013154">
    <property type="entry name" value="ADH-like_N"/>
</dbReference>
<dbReference type="Pfam" id="PF08240">
    <property type="entry name" value="ADH_N"/>
    <property type="match status" value="1"/>
</dbReference>
<dbReference type="GO" id="GO:0005739">
    <property type="term" value="C:mitochondrion"/>
    <property type="evidence" value="ECO:0007669"/>
    <property type="project" value="TreeGrafter"/>
</dbReference>
<gene>
    <name evidence="3" type="ORF">ASIM_LOCUS20235</name>
</gene>
<proteinExistence type="predicted"/>